<comment type="caution">
    <text evidence="1">The sequence shown here is derived from an EMBL/GenBank/DDBJ whole genome shotgun (WGS) entry which is preliminary data.</text>
</comment>
<sequence length="236" mass="23643">AAGRPRDAPRRGRTPATGWAGGLLCSASALGAGAVECWPSQELRRRCCGAAVMRGPSAVLRRGCGAPALGAVWDACCLGASAEPGGGVRQHWRRRAERLAAEALRAAAPARNASRLEVDGGSEGWLRARAALLQSALAARPASGGLARGAAALHASVADQLWMSVSRGTALAWASAQRGELAPSAARASPPAAAAGGEVHVAMVASVGSPSFGQKAIAGIRSALRSSLASDQSAST</sequence>
<keyword evidence="2" id="KW-1185">Reference proteome</keyword>
<dbReference type="EMBL" id="CAUYUJ010001336">
    <property type="protein sequence ID" value="CAK0795411.1"/>
    <property type="molecule type" value="Genomic_DNA"/>
</dbReference>
<name>A0ABN9PXG0_9DINO</name>
<evidence type="ECO:0000313" key="2">
    <source>
        <dbReference type="Proteomes" id="UP001189429"/>
    </source>
</evidence>
<reference evidence="1" key="1">
    <citation type="submission" date="2023-10" db="EMBL/GenBank/DDBJ databases">
        <authorList>
            <person name="Chen Y."/>
            <person name="Shah S."/>
            <person name="Dougan E. K."/>
            <person name="Thang M."/>
            <person name="Chan C."/>
        </authorList>
    </citation>
    <scope>NUCLEOTIDE SEQUENCE [LARGE SCALE GENOMIC DNA]</scope>
</reference>
<proteinExistence type="predicted"/>
<organism evidence="1 2">
    <name type="scientific">Prorocentrum cordatum</name>
    <dbReference type="NCBI Taxonomy" id="2364126"/>
    <lineage>
        <taxon>Eukaryota</taxon>
        <taxon>Sar</taxon>
        <taxon>Alveolata</taxon>
        <taxon>Dinophyceae</taxon>
        <taxon>Prorocentrales</taxon>
        <taxon>Prorocentraceae</taxon>
        <taxon>Prorocentrum</taxon>
    </lineage>
</organism>
<feature type="non-terminal residue" evidence="1">
    <location>
        <position position="1"/>
    </location>
</feature>
<accession>A0ABN9PXG0</accession>
<dbReference type="Proteomes" id="UP001189429">
    <property type="component" value="Unassembled WGS sequence"/>
</dbReference>
<gene>
    <name evidence="1" type="ORF">PCOR1329_LOCUS5093</name>
</gene>
<evidence type="ECO:0000313" key="1">
    <source>
        <dbReference type="EMBL" id="CAK0795411.1"/>
    </source>
</evidence>
<protein>
    <submittedName>
        <fullName evidence="1">Uncharacterized protein</fullName>
    </submittedName>
</protein>